<keyword evidence="6 9" id="KW-0520">NAD</keyword>
<dbReference type="SUPFAM" id="SSF51735">
    <property type="entry name" value="NAD(P)-binding Rossmann-fold domains"/>
    <property type="match status" value="1"/>
</dbReference>
<feature type="binding site" evidence="9">
    <location>
        <begin position="371"/>
        <end position="374"/>
    </location>
    <ligand>
        <name>NAD(+)</name>
        <dbReference type="ChEBI" id="CHEBI:57540"/>
    </ligand>
</feature>
<feature type="domain" description="UDP-glucose/GDP-mannose dehydrogenase C-terminal" evidence="11">
    <location>
        <begin position="427"/>
        <end position="545"/>
    </location>
</feature>
<dbReference type="EMBL" id="JALLBG020000021">
    <property type="protein sequence ID" value="KAL3771752.1"/>
    <property type="molecule type" value="Genomic_DNA"/>
</dbReference>
<keyword evidence="10" id="KW-1133">Transmembrane helix</keyword>
<dbReference type="Pfam" id="PF03720">
    <property type="entry name" value="UDPG_MGDP_dh_C"/>
    <property type="match status" value="1"/>
</dbReference>
<keyword evidence="13" id="KW-1185">Reference proteome</keyword>
<comment type="caution">
    <text evidence="12">The sequence shown here is derived from an EMBL/GenBank/DDBJ whole genome shotgun (WGS) entry which is preliminary data.</text>
</comment>
<evidence type="ECO:0000256" key="5">
    <source>
        <dbReference type="ARBA" id="ARBA00023002"/>
    </source>
</evidence>
<organism evidence="12 13">
    <name type="scientific">Discostella pseudostelligera</name>
    <dbReference type="NCBI Taxonomy" id="259834"/>
    <lineage>
        <taxon>Eukaryota</taxon>
        <taxon>Sar</taxon>
        <taxon>Stramenopiles</taxon>
        <taxon>Ochrophyta</taxon>
        <taxon>Bacillariophyta</taxon>
        <taxon>Coscinodiscophyceae</taxon>
        <taxon>Thalassiosirophycidae</taxon>
        <taxon>Stephanodiscales</taxon>
        <taxon>Stephanodiscaceae</taxon>
        <taxon>Discostella</taxon>
    </lineage>
</organism>
<dbReference type="Pfam" id="PF03721">
    <property type="entry name" value="UDPG_MGDP_dh_N"/>
    <property type="match status" value="1"/>
</dbReference>
<comment type="similarity">
    <text evidence="2">Belongs to the UDP-glucose/GDP-mannose dehydrogenase family.</text>
</comment>
<dbReference type="EC" id="1.1.1.22" evidence="3"/>
<evidence type="ECO:0000259" key="11">
    <source>
        <dbReference type="SMART" id="SM00984"/>
    </source>
</evidence>
<evidence type="ECO:0000313" key="13">
    <source>
        <dbReference type="Proteomes" id="UP001530293"/>
    </source>
</evidence>
<keyword evidence="5" id="KW-0560">Oxidoreductase</keyword>
<evidence type="ECO:0000256" key="4">
    <source>
        <dbReference type="ARBA" id="ARBA00015132"/>
    </source>
</evidence>
<dbReference type="Pfam" id="PF00984">
    <property type="entry name" value="UDPG_MGDP_dh"/>
    <property type="match status" value="1"/>
</dbReference>
<accession>A0ABD3N798</accession>
<dbReference type="Proteomes" id="UP001530293">
    <property type="component" value="Unassembled WGS sequence"/>
</dbReference>
<feature type="binding site" evidence="9">
    <location>
        <begin position="185"/>
        <end position="189"/>
    </location>
    <ligand>
        <name>NAD(+)</name>
        <dbReference type="ChEBI" id="CHEBI:57540"/>
    </ligand>
</feature>
<dbReference type="Gene3D" id="3.40.50.720">
    <property type="entry name" value="NAD(P)-binding Rossmann-like Domain"/>
    <property type="match status" value="2"/>
</dbReference>
<comment type="pathway">
    <text evidence="1">Nucleotide-sugar biosynthesis; UDP-alpha-D-glucuronate biosynthesis; UDP-alpha-D-glucuronate from UDP-alpha-D-glucose: step 1/1.</text>
</comment>
<dbReference type="PIRSF" id="PIRSF500133">
    <property type="entry name" value="UDPglc_DH_euk"/>
    <property type="match status" value="1"/>
</dbReference>
<gene>
    <name evidence="12" type="ORF">ACHAWU_010063</name>
</gene>
<dbReference type="PANTHER" id="PTHR11374">
    <property type="entry name" value="UDP-GLUCOSE DEHYDROGENASE/UDP-MANNAC DEHYDROGENASE"/>
    <property type="match status" value="1"/>
</dbReference>
<evidence type="ECO:0000256" key="2">
    <source>
        <dbReference type="ARBA" id="ARBA00006601"/>
    </source>
</evidence>
<dbReference type="InterPro" id="IPR017476">
    <property type="entry name" value="UDP-Glc/GDP-Man"/>
</dbReference>
<feature type="binding site" evidence="9">
    <location>
        <begin position="226"/>
        <end position="227"/>
    </location>
    <ligand>
        <name>NAD(+)</name>
        <dbReference type="ChEBI" id="CHEBI:57540"/>
    </ligand>
</feature>
<comment type="catalytic activity">
    <reaction evidence="7">
        <text>UDP-alpha-D-glucose + 2 NAD(+) + H2O = UDP-alpha-D-glucuronate + 2 NADH + 3 H(+)</text>
        <dbReference type="Rhea" id="RHEA:23596"/>
        <dbReference type="ChEBI" id="CHEBI:15377"/>
        <dbReference type="ChEBI" id="CHEBI:15378"/>
        <dbReference type="ChEBI" id="CHEBI:57540"/>
        <dbReference type="ChEBI" id="CHEBI:57945"/>
        <dbReference type="ChEBI" id="CHEBI:58052"/>
        <dbReference type="ChEBI" id="CHEBI:58885"/>
        <dbReference type="EC" id="1.1.1.22"/>
    </reaction>
</comment>
<dbReference type="PANTHER" id="PTHR11374:SF3">
    <property type="entry name" value="UDP-GLUCOSE 6-DEHYDROGENASE"/>
    <property type="match status" value="1"/>
</dbReference>
<dbReference type="InterPro" id="IPR014027">
    <property type="entry name" value="UDP-Glc/GDP-Man_DH_C"/>
</dbReference>
<feature type="binding site" evidence="9">
    <location>
        <position position="132"/>
    </location>
    <ligand>
        <name>NAD(+)</name>
        <dbReference type="ChEBI" id="CHEBI:57540"/>
    </ligand>
</feature>
<dbReference type="SUPFAM" id="SSF48179">
    <property type="entry name" value="6-phosphogluconate dehydrogenase C-terminal domain-like"/>
    <property type="match status" value="1"/>
</dbReference>
<evidence type="ECO:0000256" key="10">
    <source>
        <dbReference type="SAM" id="Phobius"/>
    </source>
</evidence>
<dbReference type="FunFam" id="3.40.50.720:FF:000114">
    <property type="entry name" value="UDP-glucose 6-dehydrogenase"/>
    <property type="match status" value="1"/>
</dbReference>
<dbReference type="AlphaFoldDB" id="A0ABD3N798"/>
<evidence type="ECO:0000256" key="7">
    <source>
        <dbReference type="ARBA" id="ARBA00047473"/>
    </source>
</evidence>
<dbReference type="InterPro" id="IPR036291">
    <property type="entry name" value="NAD(P)-bd_dom_sf"/>
</dbReference>
<feature type="transmembrane region" description="Helical" evidence="10">
    <location>
        <begin position="93"/>
        <end position="113"/>
    </location>
</feature>
<dbReference type="InterPro" id="IPR028356">
    <property type="entry name" value="UDPglc_DH_euk"/>
</dbReference>
<evidence type="ECO:0000256" key="1">
    <source>
        <dbReference type="ARBA" id="ARBA00004701"/>
    </source>
</evidence>
<evidence type="ECO:0000256" key="8">
    <source>
        <dbReference type="PIRSR" id="PIRSR500133-1"/>
    </source>
</evidence>
<evidence type="ECO:0000256" key="3">
    <source>
        <dbReference type="ARBA" id="ARBA00012954"/>
    </source>
</evidence>
<dbReference type="FunFam" id="3.40.50.720:FF:000032">
    <property type="entry name" value="UDP-glucose 6-dehydrogenase"/>
    <property type="match status" value="1"/>
</dbReference>
<keyword evidence="10" id="KW-0472">Membrane</keyword>
<dbReference type="PIRSF" id="PIRSF000124">
    <property type="entry name" value="UDPglc_GDPman_dh"/>
    <property type="match status" value="1"/>
</dbReference>
<protein>
    <recommendedName>
        <fullName evidence="4">UDP-glucose 6-dehydrogenase</fullName>
        <ecNumber evidence="3">1.1.1.22</ecNumber>
    </recommendedName>
</protein>
<reference evidence="12 13" key="1">
    <citation type="submission" date="2024-10" db="EMBL/GenBank/DDBJ databases">
        <title>Updated reference genomes for cyclostephanoid diatoms.</title>
        <authorList>
            <person name="Roberts W.R."/>
            <person name="Alverson A.J."/>
        </authorList>
    </citation>
    <scope>NUCLEOTIDE SEQUENCE [LARGE SCALE GENOMIC DNA]</scope>
    <source>
        <strain evidence="12 13">AJA232-27</strain>
    </source>
</reference>
<feature type="binding site" evidence="9">
    <location>
        <position position="260"/>
    </location>
    <ligand>
        <name>NAD(+)</name>
        <dbReference type="ChEBI" id="CHEBI:57540"/>
    </ligand>
</feature>
<proteinExistence type="inferred from homology"/>
<feature type="transmembrane region" description="Helical" evidence="10">
    <location>
        <begin position="49"/>
        <end position="66"/>
    </location>
</feature>
<dbReference type="InterPro" id="IPR008927">
    <property type="entry name" value="6-PGluconate_DH-like_C_sf"/>
</dbReference>
<keyword evidence="10" id="KW-0812">Transmembrane</keyword>
<feature type="active site" description="Nucleophile" evidence="8">
    <location>
        <position position="371"/>
    </location>
</feature>
<feature type="transmembrane region" description="Helical" evidence="10">
    <location>
        <begin position="20"/>
        <end position="37"/>
    </location>
</feature>
<feature type="binding site" evidence="9">
    <location>
        <position position="441"/>
    </location>
    <ligand>
        <name>NAD(+)</name>
        <dbReference type="ChEBI" id="CHEBI:57540"/>
    </ligand>
</feature>
<name>A0ABD3N798_9STRA</name>
<evidence type="ECO:0000313" key="12">
    <source>
        <dbReference type="EMBL" id="KAL3771752.1"/>
    </source>
</evidence>
<dbReference type="NCBIfam" id="TIGR03026">
    <property type="entry name" value="NDP-sugDHase"/>
    <property type="match status" value="1"/>
</dbReference>
<dbReference type="FunFam" id="1.20.5.100:FF:000001">
    <property type="entry name" value="UDP-glucose 6-dehydrogenase"/>
    <property type="match status" value="1"/>
</dbReference>
<dbReference type="InterPro" id="IPR001732">
    <property type="entry name" value="UDP-Glc/GDP-Man_DH_N"/>
</dbReference>
<sequence>MSLGFIGTSILGSVIPVEHRIVVGLAFGAYSAIALRYRVREHLHTVEQVAVGVVLGVMNALAWLQFGMGAGSDVAGPVLAYAREHWVSAETGLFPYSALAIPIVVGIVVVGSFERRIAFYSKSFDIRVCVVDLSKKQIDAWNSRDLPIYEPGLREVVDQSLGKNLFFSLDIDSEIKMADIIFISVNTPTKTQGIGAGRAANIKNCELCARKIAEVSESDKIVVEKSTVPVRTAQAVNRVLECNEKGLKFQVLSNPEFLAEGTAIADLMKPDRVLIGGNQSPEGLKAAETLVSVYANWVPREQILTTNLWSSELSKLVANAFLAQRVSSINSISALCEATGANVSEITRAVGMDDRIGKRFLNSSIGFGGSCFQKDILNLVYLCETYGLKECADYWNQVILMNDYQKKRFSEKMVACMFNTVTGKKIAILGYAFKKDTGDVRETPSMFVVRDLLLEQAQIHVYDPQVKREDMWAEMDYTCDLNPSTYTGLESAVTTSPDAYAACDGAHALAVLTEWDEFKELDFEHIYKSMAKPAFVFDGRNILDHDALRKIGFEVHAIGKPDPNKFSDL</sequence>
<dbReference type="SMART" id="SM00984">
    <property type="entry name" value="UDPG_MGDP_dh_C"/>
    <property type="match status" value="1"/>
</dbReference>
<dbReference type="SUPFAM" id="SSF52413">
    <property type="entry name" value="UDP-glucose/GDP-mannose dehydrogenase C-terminal domain"/>
    <property type="match status" value="1"/>
</dbReference>
<evidence type="ECO:0000256" key="6">
    <source>
        <dbReference type="ARBA" id="ARBA00023027"/>
    </source>
</evidence>
<evidence type="ECO:0000256" key="9">
    <source>
        <dbReference type="PIRSR" id="PIRSR500133-3"/>
    </source>
</evidence>
<dbReference type="InterPro" id="IPR014026">
    <property type="entry name" value="UDP-Glc/GDP-Man_DH_dimer"/>
</dbReference>
<dbReference type="GO" id="GO:0003979">
    <property type="term" value="F:UDP-glucose 6-dehydrogenase activity"/>
    <property type="evidence" value="ECO:0007669"/>
    <property type="project" value="UniProtKB-EC"/>
</dbReference>
<dbReference type="Gene3D" id="1.20.5.100">
    <property type="entry name" value="Cytochrome c1, transmembrane anchor, C-terminal"/>
    <property type="match status" value="1"/>
</dbReference>
<dbReference type="InterPro" id="IPR036220">
    <property type="entry name" value="UDP-Glc/GDP-Man_DH_C_sf"/>
</dbReference>